<reference evidence="2 3" key="1">
    <citation type="submission" date="2018-03" db="EMBL/GenBank/DDBJ databases">
        <title>Genomes of Pezizomycetes fungi and the evolution of truffles.</title>
        <authorList>
            <person name="Murat C."/>
            <person name="Payen T."/>
            <person name="Noel B."/>
            <person name="Kuo A."/>
            <person name="Martin F.M."/>
        </authorList>
    </citation>
    <scope>NUCLEOTIDE SEQUENCE [LARGE SCALE GENOMIC DNA]</scope>
    <source>
        <strain evidence="2">091103-1</strain>
    </source>
</reference>
<keyword evidence="3" id="KW-1185">Reference proteome</keyword>
<feature type="compositionally biased region" description="Polar residues" evidence="1">
    <location>
        <begin position="84"/>
        <end position="94"/>
    </location>
</feature>
<evidence type="ECO:0000313" key="3">
    <source>
        <dbReference type="Proteomes" id="UP000246991"/>
    </source>
</evidence>
<gene>
    <name evidence="2" type="ORF">C7212DRAFT_366945</name>
</gene>
<feature type="region of interest" description="Disordered" evidence="1">
    <location>
        <begin position="1"/>
        <end position="100"/>
    </location>
</feature>
<proteinExistence type="predicted"/>
<dbReference type="AlphaFoldDB" id="A0A317SC50"/>
<comment type="caution">
    <text evidence="2">The sequence shown here is derived from an EMBL/GenBank/DDBJ whole genome shotgun (WGS) entry which is preliminary data.</text>
</comment>
<evidence type="ECO:0000313" key="2">
    <source>
        <dbReference type="EMBL" id="PWW71778.1"/>
    </source>
</evidence>
<name>A0A317SC50_9PEZI</name>
<organism evidence="2 3">
    <name type="scientific">Tuber magnatum</name>
    <name type="common">white Piedmont truffle</name>
    <dbReference type="NCBI Taxonomy" id="42249"/>
    <lineage>
        <taxon>Eukaryota</taxon>
        <taxon>Fungi</taxon>
        <taxon>Dikarya</taxon>
        <taxon>Ascomycota</taxon>
        <taxon>Pezizomycotina</taxon>
        <taxon>Pezizomycetes</taxon>
        <taxon>Pezizales</taxon>
        <taxon>Tuberaceae</taxon>
        <taxon>Tuber</taxon>
    </lineage>
</organism>
<accession>A0A317SC50</accession>
<feature type="region of interest" description="Disordered" evidence="1">
    <location>
        <begin position="459"/>
        <end position="539"/>
    </location>
</feature>
<dbReference type="OrthoDB" id="5414731at2759"/>
<sequence length="599" mass="65044">MDMDKRPLLSPADNSSSTFRSLQRKTETNTATVPEQDCQDPDTAPERPSVFLGDSLFHSGGLIQSSSQPPASALDEASRDAETFGNTESVTFNSRPKHPMPFYNGRYQPAEEAGPSTPYGHPTTDGNSFNRLADPDSSPIFANTVLSESVRKRFLFTKNQRPRPTPVASEESSVISGHNRPAPRNYRSGDFVNYGASAMFKGGRRLEDIHEEFAAPDQGTSDNQSQNLNLSYNTPMGPTSKRIASIPSPASTLPPSFVESHKSGGHGIIFQNPVASTRDRQALSPQSLGDQDCGEGSKFLTEPLVPFHSFSPEKLVPHYPLDGSASSFQKNLPSTDPLCPAGPHAGGRNDRGLAGASQELSSVEYARNMTTSRSLHPSVEEFIARQSANARPRPPYWQTQCYWTTRPFGEAAGGCRYGRSCLYGHDGDVYEDNLSVYYTFENGRTCPTFVSQVTPGPPLGGQGLCSPSQVDPDAKPQPQTFHVGHGNRGLRDNKDSNLHNSPSHSHVEGGGATTLPSDLPWLRGPQHGMLGRDQSAVSTEASLSNDETLFRLEPRVSVADFVNYFKNEYPSLTIDDLIAAMEAQCAVSGENTHDHVQGN</sequence>
<dbReference type="EMBL" id="PYWC01000137">
    <property type="protein sequence ID" value="PWW71778.1"/>
    <property type="molecule type" value="Genomic_DNA"/>
</dbReference>
<dbReference type="Proteomes" id="UP000246991">
    <property type="component" value="Unassembled WGS sequence"/>
</dbReference>
<feature type="region of interest" description="Disordered" evidence="1">
    <location>
        <begin position="326"/>
        <end position="353"/>
    </location>
</feature>
<evidence type="ECO:0000256" key="1">
    <source>
        <dbReference type="SAM" id="MobiDB-lite"/>
    </source>
</evidence>
<feature type="compositionally biased region" description="Polar residues" evidence="1">
    <location>
        <begin position="12"/>
        <end position="21"/>
    </location>
</feature>
<evidence type="ECO:0008006" key="4">
    <source>
        <dbReference type="Google" id="ProtNLM"/>
    </source>
</evidence>
<feature type="region of interest" description="Disordered" evidence="1">
    <location>
        <begin position="161"/>
        <end position="182"/>
    </location>
</feature>
<protein>
    <recommendedName>
        <fullName evidence="4">C3H1-type domain-containing protein</fullName>
    </recommendedName>
</protein>